<proteinExistence type="predicted"/>
<evidence type="ECO:0000313" key="4">
    <source>
        <dbReference type="Proteomes" id="UP000887023"/>
    </source>
</evidence>
<dbReference type="InterPro" id="IPR009721">
    <property type="entry name" value="O-acyltransferase_WSD1_C"/>
</dbReference>
<keyword evidence="4" id="KW-1185">Reference proteome</keyword>
<feature type="region of interest" description="Disordered" evidence="1">
    <location>
        <begin position="1"/>
        <end position="55"/>
    </location>
</feature>
<organism evidence="3 4">
    <name type="scientific">Skermania pinensis</name>
    <dbReference type="NCBI Taxonomy" id="39122"/>
    <lineage>
        <taxon>Bacteria</taxon>
        <taxon>Bacillati</taxon>
        <taxon>Actinomycetota</taxon>
        <taxon>Actinomycetes</taxon>
        <taxon>Mycobacteriales</taxon>
        <taxon>Gordoniaceae</taxon>
        <taxon>Skermania</taxon>
    </lineage>
</organism>
<sequence>MSSTPRGTAGLHDTNPVRFGRPGSGPATARPAAPRPRLSIASSEPPIKAQHLPAPYPDRSGMLGARLSIGDATAYLMSTPDRVTDWVMYWVFDNGPAGAPSAIELTEHLTSRVGHLDVLNRHVADVPGHLGNPYWVAGTTSLSARLQIDETPTTWSAALAAMATAFDRPLDLQETTWRLTGYTHVSGAPGATGPSTLLFAQVSHAVLVGAQIEGMSQALFGADPAPLHIAGLGKPLARPRPVRATLLGAARLPYEIVRWQARHARHAVAQTRRRRPPLVTDRTPTLFNIAPDPDRPVERPQIRVVRPDLTGARGRGVTVTALGLTAVSIAVQRYLRALDQNCPDDLAGLVLVAVGDPRGVLGVNRVNAAQADLYPGVVDPAARARAIHAALQYTRRSQQDVAAERIETGAATPFAVYPKLLRRVENLPTPSRWATAVTSVRRVGEHADWSVTRRPYVFGGHAINVGTDIGLVHSFVGGKDDLTVSAIAAPSVVTQIDTYADLLGEAFTEVVTALRTARVARRP</sequence>
<accession>A0ABX8SD27</accession>
<dbReference type="Pfam" id="PF06974">
    <property type="entry name" value="WS_DGAT_C"/>
    <property type="match status" value="1"/>
</dbReference>
<evidence type="ECO:0000259" key="2">
    <source>
        <dbReference type="Pfam" id="PF06974"/>
    </source>
</evidence>
<evidence type="ECO:0000256" key="1">
    <source>
        <dbReference type="SAM" id="MobiDB-lite"/>
    </source>
</evidence>
<feature type="domain" description="O-acyltransferase WSD1 C-terminal" evidence="2">
    <location>
        <begin position="364"/>
        <end position="509"/>
    </location>
</feature>
<dbReference type="Proteomes" id="UP000887023">
    <property type="component" value="Chromosome"/>
</dbReference>
<feature type="compositionally biased region" description="Low complexity" evidence="1">
    <location>
        <begin position="20"/>
        <end position="43"/>
    </location>
</feature>
<dbReference type="RefSeq" id="WP_157079759.1">
    <property type="nucleotide sequence ID" value="NZ_CBCRUZ010000009.1"/>
</dbReference>
<reference evidence="3" key="1">
    <citation type="submission" date="2021-07" db="EMBL/GenBank/DDBJ databases">
        <title>Candidatus Kaistella beijingensis sp. nov. isolated from a municipal wastewater treatment plant is involved in sludge foaming.</title>
        <authorList>
            <person name="Song Y."/>
            <person name="Liu S.-J."/>
        </authorList>
    </citation>
    <scope>NUCLEOTIDE SEQUENCE</scope>
    <source>
        <strain evidence="3">DSM 43998</strain>
    </source>
</reference>
<dbReference type="EMBL" id="CP079105">
    <property type="protein sequence ID" value="QXQ14884.1"/>
    <property type="molecule type" value="Genomic_DNA"/>
</dbReference>
<protein>
    <submittedName>
        <fullName evidence="3">DUF1298 domain-containing protein</fullName>
    </submittedName>
</protein>
<name>A0ABX8SD27_9ACTN</name>
<evidence type="ECO:0000313" key="3">
    <source>
        <dbReference type="EMBL" id="QXQ14884.1"/>
    </source>
</evidence>
<gene>
    <name evidence="3" type="ORF">KV203_05745</name>
</gene>